<proteinExistence type="predicted"/>
<dbReference type="GeneTree" id="ENSGT00910000147508"/>
<reference evidence="1" key="2">
    <citation type="submission" date="2025-09" db="UniProtKB">
        <authorList>
            <consortium name="Ensembl"/>
        </authorList>
    </citation>
    <scope>IDENTIFICATION</scope>
</reference>
<dbReference type="Ensembl" id="ENSCATT00000025313.1">
    <property type="protein sequence ID" value="ENSCATP00000007300.1"/>
    <property type="gene ID" value="ENSCATG00000021895.1"/>
</dbReference>
<evidence type="ECO:0000313" key="1">
    <source>
        <dbReference type="Ensembl" id="ENSCATP00000007300.1"/>
    </source>
</evidence>
<dbReference type="OMA" id="FSENTCD"/>
<name>A0A2K5L2X2_CERAT</name>
<sequence>MKVLPHSLHSCSFFPVGISLWVTTICLKLFPWAGDHLSVSALGFLCCGCKVPSEVASNVEVSVASFSENTCDSASVMGGCGNDPLSLGSGPSSVTTDRKCKYTCSGCMKK</sequence>
<organism evidence="1 2">
    <name type="scientific">Cercocebus atys</name>
    <name type="common">Sooty mangabey</name>
    <name type="synonym">Cercocebus torquatus atys</name>
    <dbReference type="NCBI Taxonomy" id="9531"/>
    <lineage>
        <taxon>Eukaryota</taxon>
        <taxon>Metazoa</taxon>
        <taxon>Chordata</taxon>
        <taxon>Craniata</taxon>
        <taxon>Vertebrata</taxon>
        <taxon>Euteleostomi</taxon>
        <taxon>Mammalia</taxon>
        <taxon>Eutheria</taxon>
        <taxon>Euarchontoglires</taxon>
        <taxon>Primates</taxon>
        <taxon>Haplorrhini</taxon>
        <taxon>Catarrhini</taxon>
        <taxon>Cercopithecidae</taxon>
        <taxon>Cercopithecinae</taxon>
        <taxon>Cercocebus</taxon>
    </lineage>
</organism>
<dbReference type="Bgee" id="ENSCATG00000021895">
    <property type="expression patterns" value="Expressed in thymus and 11 other cell types or tissues"/>
</dbReference>
<protein>
    <submittedName>
        <fullName evidence="1">Uncharacterized protein</fullName>
    </submittedName>
</protein>
<accession>A0A2K5L2X2</accession>
<dbReference type="AlphaFoldDB" id="A0A2K5L2X2"/>
<keyword evidence="2" id="KW-1185">Reference proteome</keyword>
<evidence type="ECO:0000313" key="2">
    <source>
        <dbReference type="Proteomes" id="UP000233060"/>
    </source>
</evidence>
<dbReference type="Proteomes" id="UP000233060">
    <property type="component" value="Unassembled WGS sequence"/>
</dbReference>
<reference evidence="1" key="1">
    <citation type="submission" date="2025-08" db="UniProtKB">
        <authorList>
            <consortium name="Ensembl"/>
        </authorList>
    </citation>
    <scope>IDENTIFICATION</scope>
</reference>